<dbReference type="InterPro" id="IPR013015">
    <property type="entry name" value="Laminin_IV_B"/>
</dbReference>
<proteinExistence type="predicted"/>
<keyword evidence="3" id="KW-0272">Extracellular matrix</keyword>
<keyword evidence="5" id="KW-0732">Signal</keyword>
<dbReference type="PANTHER" id="PTHR37946">
    <property type="entry name" value="SLL1969 PROTEIN"/>
    <property type="match status" value="1"/>
</dbReference>
<name>A0ABT3G1X3_9BACT</name>
<dbReference type="EMBL" id="JAPDDR010000004">
    <property type="protein sequence ID" value="MCW1913834.1"/>
    <property type="molecule type" value="Genomic_DNA"/>
</dbReference>
<comment type="caution">
    <text evidence="7">The sequence shown here is derived from an EMBL/GenBank/DDBJ whole genome shotgun (WGS) entry which is preliminary data.</text>
</comment>
<dbReference type="Proteomes" id="UP001165653">
    <property type="component" value="Unassembled WGS sequence"/>
</dbReference>
<evidence type="ECO:0000259" key="6">
    <source>
        <dbReference type="PROSITE" id="PS51116"/>
    </source>
</evidence>
<sequence>MTKALACLFALLSFASSAFAADTQPIPTRRVVMVHGIFQNEWRCFGRLRRELEANGVECICPSLKPADARDGLPLLAQQLKNAVDAKWKNNERFVLVGFSMGGLIGRHYLQELDGAERCDGIFTVATPHYGTKMAWMWYGEGAHQMRPGSEFLTRLAATENRLDGIPAVTYRTCADMMIVPSQSCNWERAMNITVSCPIHALMSCDPNVRKDIVSRLQTPAAMARGIAVKKTRQQVSYRAAQR</sequence>
<evidence type="ECO:0000313" key="7">
    <source>
        <dbReference type="EMBL" id="MCW1913834.1"/>
    </source>
</evidence>
<protein>
    <submittedName>
        <fullName evidence="7">Alpha/beta fold hydrolase</fullName>
    </submittedName>
</protein>
<dbReference type="GO" id="GO:0016787">
    <property type="term" value="F:hydrolase activity"/>
    <property type="evidence" value="ECO:0007669"/>
    <property type="project" value="UniProtKB-KW"/>
</dbReference>
<gene>
    <name evidence="7" type="ORF">OJ996_09620</name>
</gene>
<dbReference type="PANTHER" id="PTHR37946:SF1">
    <property type="entry name" value="SLL1969 PROTEIN"/>
    <property type="match status" value="1"/>
</dbReference>
<feature type="chain" id="PRO_5047490690" evidence="5">
    <location>
        <begin position="21"/>
        <end position="243"/>
    </location>
</feature>
<dbReference type="PROSITE" id="PS51116">
    <property type="entry name" value="LAMININ_IVB"/>
    <property type="match status" value="1"/>
</dbReference>
<keyword evidence="2" id="KW-0964">Secreted</keyword>
<dbReference type="InterPro" id="IPR000073">
    <property type="entry name" value="AB_hydrolase_1"/>
</dbReference>
<evidence type="ECO:0000313" key="8">
    <source>
        <dbReference type="Proteomes" id="UP001165653"/>
    </source>
</evidence>
<dbReference type="RefSeq" id="WP_264513337.1">
    <property type="nucleotide sequence ID" value="NZ_JAPDDR010000004.1"/>
</dbReference>
<evidence type="ECO:0000256" key="1">
    <source>
        <dbReference type="ARBA" id="ARBA00004302"/>
    </source>
</evidence>
<dbReference type="Pfam" id="PF00561">
    <property type="entry name" value="Abhydrolase_1"/>
    <property type="match status" value="1"/>
</dbReference>
<evidence type="ECO:0000256" key="5">
    <source>
        <dbReference type="SAM" id="SignalP"/>
    </source>
</evidence>
<organism evidence="7 8">
    <name type="scientific">Luteolibacter rhizosphaerae</name>
    <dbReference type="NCBI Taxonomy" id="2989719"/>
    <lineage>
        <taxon>Bacteria</taxon>
        <taxon>Pseudomonadati</taxon>
        <taxon>Verrucomicrobiota</taxon>
        <taxon>Verrucomicrobiia</taxon>
        <taxon>Verrucomicrobiales</taxon>
        <taxon>Verrucomicrobiaceae</taxon>
        <taxon>Luteolibacter</taxon>
    </lineage>
</organism>
<comment type="subcellular location">
    <subcellularLocation>
        <location evidence="1">Secreted</location>
        <location evidence="1">Extracellular space</location>
        <location evidence="1">Extracellular matrix</location>
        <location evidence="1">Basement membrane</location>
    </subcellularLocation>
</comment>
<accession>A0ABT3G1X3</accession>
<dbReference type="InterPro" id="IPR029058">
    <property type="entry name" value="AB_hydrolase_fold"/>
</dbReference>
<keyword evidence="4" id="KW-0084">Basement membrane</keyword>
<feature type="domain" description="Laminin IV type B" evidence="6">
    <location>
        <begin position="103"/>
        <end position="243"/>
    </location>
</feature>
<dbReference type="SUPFAM" id="SSF53474">
    <property type="entry name" value="alpha/beta-Hydrolases"/>
    <property type="match status" value="1"/>
</dbReference>
<reference evidence="7" key="1">
    <citation type="submission" date="2022-10" db="EMBL/GenBank/DDBJ databases">
        <title>Luteolibacter sp. GHJ8, whole genome shotgun sequencing project.</title>
        <authorList>
            <person name="Zhao G."/>
            <person name="Shen L."/>
        </authorList>
    </citation>
    <scope>NUCLEOTIDE SEQUENCE</scope>
    <source>
        <strain evidence="7">GHJ8</strain>
    </source>
</reference>
<evidence type="ECO:0000256" key="4">
    <source>
        <dbReference type="ARBA" id="ARBA00022869"/>
    </source>
</evidence>
<evidence type="ECO:0000256" key="3">
    <source>
        <dbReference type="ARBA" id="ARBA00022530"/>
    </source>
</evidence>
<keyword evidence="7" id="KW-0378">Hydrolase</keyword>
<keyword evidence="8" id="KW-1185">Reference proteome</keyword>
<dbReference type="Gene3D" id="3.40.50.1820">
    <property type="entry name" value="alpha/beta hydrolase"/>
    <property type="match status" value="1"/>
</dbReference>
<feature type="signal peptide" evidence="5">
    <location>
        <begin position="1"/>
        <end position="20"/>
    </location>
</feature>
<evidence type="ECO:0000256" key="2">
    <source>
        <dbReference type="ARBA" id="ARBA00022525"/>
    </source>
</evidence>